<keyword evidence="5" id="KW-0539">Nucleus</keyword>
<dbReference type="PANTHER" id="PTHR47338">
    <property type="entry name" value="ZN(II)2CYS6 TRANSCRIPTION FACTOR (EUROFUNG)-RELATED"/>
    <property type="match status" value="1"/>
</dbReference>
<reference evidence="8" key="1">
    <citation type="journal article" date="2023" name="Mol. Phylogenet. Evol.">
        <title>Genome-scale phylogeny and comparative genomics of the fungal order Sordariales.</title>
        <authorList>
            <person name="Hensen N."/>
            <person name="Bonometti L."/>
            <person name="Westerberg I."/>
            <person name="Brannstrom I.O."/>
            <person name="Guillou S."/>
            <person name="Cros-Aarteil S."/>
            <person name="Calhoun S."/>
            <person name="Haridas S."/>
            <person name="Kuo A."/>
            <person name="Mondo S."/>
            <person name="Pangilinan J."/>
            <person name="Riley R."/>
            <person name="LaButti K."/>
            <person name="Andreopoulos B."/>
            <person name="Lipzen A."/>
            <person name="Chen C."/>
            <person name="Yan M."/>
            <person name="Daum C."/>
            <person name="Ng V."/>
            <person name="Clum A."/>
            <person name="Steindorff A."/>
            <person name="Ohm R.A."/>
            <person name="Martin F."/>
            <person name="Silar P."/>
            <person name="Natvig D.O."/>
            <person name="Lalanne C."/>
            <person name="Gautier V."/>
            <person name="Ament-Velasquez S.L."/>
            <person name="Kruys A."/>
            <person name="Hutchinson M.I."/>
            <person name="Powell A.J."/>
            <person name="Barry K."/>
            <person name="Miller A.N."/>
            <person name="Grigoriev I.V."/>
            <person name="Debuchy R."/>
            <person name="Gladieux P."/>
            <person name="Hiltunen Thoren M."/>
            <person name="Johannesson H."/>
        </authorList>
    </citation>
    <scope>NUCLEOTIDE SEQUENCE</scope>
    <source>
        <strain evidence="8">CBS 508.74</strain>
    </source>
</reference>
<feature type="region of interest" description="Disordered" evidence="6">
    <location>
        <begin position="1"/>
        <end position="27"/>
    </location>
</feature>
<dbReference type="SMART" id="SM00906">
    <property type="entry name" value="Fungal_trans"/>
    <property type="match status" value="1"/>
</dbReference>
<dbReference type="GeneID" id="89941489"/>
<dbReference type="Gene3D" id="4.10.240.10">
    <property type="entry name" value="Zn(2)-C6 fungal-type DNA-binding domain"/>
    <property type="match status" value="1"/>
</dbReference>
<dbReference type="SMART" id="SM00066">
    <property type="entry name" value="GAL4"/>
    <property type="match status" value="1"/>
</dbReference>
<keyword evidence="9" id="KW-1185">Reference proteome</keyword>
<accession>A0AAN6YXQ7</accession>
<gene>
    <name evidence="8" type="ORF">N656DRAFT_794943</name>
</gene>
<dbReference type="GO" id="GO:0000981">
    <property type="term" value="F:DNA-binding transcription factor activity, RNA polymerase II-specific"/>
    <property type="evidence" value="ECO:0007669"/>
    <property type="project" value="InterPro"/>
</dbReference>
<evidence type="ECO:0000256" key="3">
    <source>
        <dbReference type="ARBA" id="ARBA00023015"/>
    </source>
</evidence>
<evidence type="ECO:0000256" key="2">
    <source>
        <dbReference type="ARBA" id="ARBA00022723"/>
    </source>
</evidence>
<dbReference type="SUPFAM" id="SSF57701">
    <property type="entry name" value="Zn2/Cys6 DNA-binding domain"/>
    <property type="match status" value="1"/>
</dbReference>
<dbReference type="GO" id="GO:0006351">
    <property type="term" value="P:DNA-templated transcription"/>
    <property type="evidence" value="ECO:0007669"/>
    <property type="project" value="InterPro"/>
</dbReference>
<dbReference type="AlphaFoldDB" id="A0AAN6YXQ7"/>
<dbReference type="GO" id="GO:0005634">
    <property type="term" value="C:nucleus"/>
    <property type="evidence" value="ECO:0007669"/>
    <property type="project" value="UniProtKB-SubCell"/>
</dbReference>
<dbReference type="PROSITE" id="PS50048">
    <property type="entry name" value="ZN2_CY6_FUNGAL_2"/>
    <property type="match status" value="1"/>
</dbReference>
<evidence type="ECO:0000256" key="6">
    <source>
        <dbReference type="SAM" id="MobiDB-lite"/>
    </source>
</evidence>
<dbReference type="Pfam" id="PF00172">
    <property type="entry name" value="Zn_clus"/>
    <property type="match status" value="1"/>
</dbReference>
<keyword evidence="4" id="KW-0804">Transcription</keyword>
<dbReference type="EMBL" id="MU853333">
    <property type="protein sequence ID" value="KAK4116664.1"/>
    <property type="molecule type" value="Genomic_DNA"/>
</dbReference>
<proteinExistence type="predicted"/>
<dbReference type="Proteomes" id="UP001302812">
    <property type="component" value="Unassembled WGS sequence"/>
</dbReference>
<dbReference type="CDD" id="cd00067">
    <property type="entry name" value="GAL4"/>
    <property type="match status" value="1"/>
</dbReference>
<dbReference type="InterPro" id="IPR036864">
    <property type="entry name" value="Zn2-C6_fun-type_DNA-bd_sf"/>
</dbReference>
<sequence length="697" mass="75553">METQQRPPQQQSSSQGEKRDGRESTARGRGLLSCVQCRNRKLRCDRKRPRCDRCVERNETCTYPETRQRGLGPRKTVQDLEERIQELEGLLRAANLNLGAAQEPEQDPNLSFLPPPSLPHAELQFVGGEPAATGQQELVGLGLFEQSLSFELIDALTSLFFQTIHAGAPMLHQARYTASLRLPPHMRPPMCLQYIVLASAAATSPAYRHLAEPFYQRARVYADADELKGQGEVFATVAHVQSWSLISAYECHVYAAFTKASTSLCRAVRIAQMLKLHQLDDQNALVLSLPPPRDAIEAEERRRTWWVVFMADRFLTSTTGWPSLIDERHIRTNLPSADQHFAAGVDNPHPTRLSDGLRRLEQGQADELSPFSIRLLAANELLHALDHTANPPDPDPAASFPGNIVEVEDSSYWRRRRDIDRNLTTLTHFLPAHLNPSANPRSLDAILVHICIGMAVLHLGRCSPASPITTTSPADWNRRLLPTAQAIVAVFRAASAAGSLPKALRNPLLPFAAYMAASVFLTDFCTSSAGGSQESETNLAYLADTLVAYSASGGAVVRANALQLAEDLQRVGRGEWMDRLIRESSEGWMMSAKLVVEDAGTESGSGRKRRPMLFCPALSSASAGSGGEGLMGAAPAGGGSSGFVGGGYQHESPWSGTPSGPLVLNLPGAAGPSVMQAGEPGGLFSHLSAMGSQGFIP</sequence>
<reference evidence="8" key="2">
    <citation type="submission" date="2023-05" db="EMBL/GenBank/DDBJ databases">
        <authorList>
            <consortium name="Lawrence Berkeley National Laboratory"/>
            <person name="Steindorff A."/>
            <person name="Hensen N."/>
            <person name="Bonometti L."/>
            <person name="Westerberg I."/>
            <person name="Brannstrom I.O."/>
            <person name="Guillou S."/>
            <person name="Cros-Aarteil S."/>
            <person name="Calhoun S."/>
            <person name="Haridas S."/>
            <person name="Kuo A."/>
            <person name="Mondo S."/>
            <person name="Pangilinan J."/>
            <person name="Riley R."/>
            <person name="Labutti K."/>
            <person name="Andreopoulos B."/>
            <person name="Lipzen A."/>
            <person name="Chen C."/>
            <person name="Yanf M."/>
            <person name="Daum C."/>
            <person name="Ng V."/>
            <person name="Clum A."/>
            <person name="Ohm R."/>
            <person name="Martin F."/>
            <person name="Silar P."/>
            <person name="Natvig D."/>
            <person name="Lalanne C."/>
            <person name="Gautier V."/>
            <person name="Ament-Velasquez S.L."/>
            <person name="Kruys A."/>
            <person name="Hutchinson M.I."/>
            <person name="Powell A.J."/>
            <person name="Barry K."/>
            <person name="Miller A.N."/>
            <person name="Grigoriev I.V."/>
            <person name="Debuchy R."/>
            <person name="Gladieux P."/>
            <person name="Thoren M.H."/>
            <person name="Johannesson H."/>
        </authorList>
    </citation>
    <scope>NUCLEOTIDE SEQUENCE</scope>
    <source>
        <strain evidence="8">CBS 508.74</strain>
    </source>
</reference>
<feature type="compositionally biased region" description="Basic and acidic residues" evidence="6">
    <location>
        <begin position="16"/>
        <end position="26"/>
    </location>
</feature>
<dbReference type="InterPro" id="IPR050815">
    <property type="entry name" value="TF_fung"/>
</dbReference>
<comment type="subcellular location">
    <subcellularLocation>
        <location evidence="1">Nucleus</location>
    </subcellularLocation>
</comment>
<feature type="domain" description="Zn(2)-C6 fungal-type" evidence="7">
    <location>
        <begin position="33"/>
        <end position="63"/>
    </location>
</feature>
<feature type="compositionally biased region" description="Low complexity" evidence="6">
    <location>
        <begin position="1"/>
        <end position="15"/>
    </location>
</feature>
<evidence type="ECO:0000313" key="9">
    <source>
        <dbReference type="Proteomes" id="UP001302812"/>
    </source>
</evidence>
<dbReference type="InterPro" id="IPR001138">
    <property type="entry name" value="Zn2Cys6_DnaBD"/>
</dbReference>
<comment type="caution">
    <text evidence="8">The sequence shown here is derived from an EMBL/GenBank/DDBJ whole genome shotgun (WGS) entry which is preliminary data.</text>
</comment>
<protein>
    <recommendedName>
        <fullName evidence="7">Zn(2)-C6 fungal-type domain-containing protein</fullName>
    </recommendedName>
</protein>
<keyword evidence="3" id="KW-0805">Transcription regulation</keyword>
<dbReference type="CDD" id="cd12148">
    <property type="entry name" value="fungal_TF_MHR"/>
    <property type="match status" value="1"/>
</dbReference>
<dbReference type="PROSITE" id="PS00463">
    <property type="entry name" value="ZN2_CY6_FUNGAL_1"/>
    <property type="match status" value="1"/>
</dbReference>
<organism evidence="8 9">
    <name type="scientific">Canariomyces notabilis</name>
    <dbReference type="NCBI Taxonomy" id="2074819"/>
    <lineage>
        <taxon>Eukaryota</taxon>
        <taxon>Fungi</taxon>
        <taxon>Dikarya</taxon>
        <taxon>Ascomycota</taxon>
        <taxon>Pezizomycotina</taxon>
        <taxon>Sordariomycetes</taxon>
        <taxon>Sordariomycetidae</taxon>
        <taxon>Sordariales</taxon>
        <taxon>Chaetomiaceae</taxon>
        <taxon>Canariomyces</taxon>
    </lineage>
</organism>
<dbReference type="GO" id="GO:0008270">
    <property type="term" value="F:zinc ion binding"/>
    <property type="evidence" value="ECO:0007669"/>
    <property type="project" value="InterPro"/>
</dbReference>
<evidence type="ECO:0000256" key="5">
    <source>
        <dbReference type="ARBA" id="ARBA00023242"/>
    </source>
</evidence>
<evidence type="ECO:0000313" key="8">
    <source>
        <dbReference type="EMBL" id="KAK4116664.1"/>
    </source>
</evidence>
<dbReference type="GO" id="GO:0003677">
    <property type="term" value="F:DNA binding"/>
    <property type="evidence" value="ECO:0007669"/>
    <property type="project" value="InterPro"/>
</dbReference>
<dbReference type="Pfam" id="PF04082">
    <property type="entry name" value="Fungal_trans"/>
    <property type="match status" value="1"/>
</dbReference>
<evidence type="ECO:0000256" key="4">
    <source>
        <dbReference type="ARBA" id="ARBA00023163"/>
    </source>
</evidence>
<keyword evidence="2" id="KW-0479">Metal-binding</keyword>
<dbReference type="PANTHER" id="PTHR47338:SF10">
    <property type="entry name" value="TRANSCRIPTION FACTOR DOMAIN-CONTAINING PROTEIN-RELATED"/>
    <property type="match status" value="1"/>
</dbReference>
<dbReference type="InterPro" id="IPR007219">
    <property type="entry name" value="XnlR_reg_dom"/>
</dbReference>
<evidence type="ECO:0000259" key="7">
    <source>
        <dbReference type="PROSITE" id="PS50048"/>
    </source>
</evidence>
<evidence type="ECO:0000256" key="1">
    <source>
        <dbReference type="ARBA" id="ARBA00004123"/>
    </source>
</evidence>
<name>A0AAN6YXQ7_9PEZI</name>
<dbReference type="RefSeq" id="XP_064674234.1">
    <property type="nucleotide sequence ID" value="XM_064817364.1"/>
</dbReference>